<evidence type="ECO:0008006" key="4">
    <source>
        <dbReference type="Google" id="ProtNLM"/>
    </source>
</evidence>
<evidence type="ECO:0000313" key="2">
    <source>
        <dbReference type="EMBL" id="SNS16504.1"/>
    </source>
</evidence>
<name>A0A239CAL2_9ACTN</name>
<proteinExistence type="predicted"/>
<gene>
    <name evidence="2" type="ORF">SAMN06893096_102308</name>
</gene>
<feature type="signal peptide" evidence="1">
    <location>
        <begin position="1"/>
        <end position="32"/>
    </location>
</feature>
<dbReference type="OrthoDB" id="9512763at2"/>
<accession>A0A239CAL2</accession>
<keyword evidence="1" id="KW-0732">Signal</keyword>
<reference evidence="3" key="1">
    <citation type="submission" date="2017-06" db="EMBL/GenBank/DDBJ databases">
        <authorList>
            <person name="Varghese N."/>
            <person name="Submissions S."/>
        </authorList>
    </citation>
    <scope>NUCLEOTIDE SEQUENCE [LARGE SCALE GENOMIC DNA]</scope>
    <source>
        <strain evidence="3">DSM 46839</strain>
    </source>
</reference>
<organism evidence="2 3">
    <name type="scientific">Geodermatophilus pulveris</name>
    <dbReference type="NCBI Taxonomy" id="1564159"/>
    <lineage>
        <taxon>Bacteria</taxon>
        <taxon>Bacillati</taxon>
        <taxon>Actinomycetota</taxon>
        <taxon>Actinomycetes</taxon>
        <taxon>Geodermatophilales</taxon>
        <taxon>Geodermatophilaceae</taxon>
        <taxon>Geodermatophilus</taxon>
    </lineage>
</organism>
<keyword evidence="3" id="KW-1185">Reference proteome</keyword>
<dbReference type="AlphaFoldDB" id="A0A239CAL2"/>
<dbReference type="PROSITE" id="PS51257">
    <property type="entry name" value="PROKAR_LIPOPROTEIN"/>
    <property type="match status" value="1"/>
</dbReference>
<sequence length="170" mass="17506">MRAYRRRPLAGTTLAAVLALAGVGLSGCFVTAEEAREPTTPVEVPDIRGESDLADPYSGVFDADFADDLPAYTGTEVTLRAEVAEVVSPRVFTITSPDGGEVGPVLVVATEEAGDVDPQPGTPLVVAATPVASFDAGVVAEELALDVGPEQLAEWDGQTFLVAEVLAPAP</sequence>
<evidence type="ECO:0000313" key="3">
    <source>
        <dbReference type="Proteomes" id="UP000198373"/>
    </source>
</evidence>
<evidence type="ECO:0000256" key="1">
    <source>
        <dbReference type="SAM" id="SignalP"/>
    </source>
</evidence>
<protein>
    <recommendedName>
        <fullName evidence="4">Lipoprotein</fullName>
    </recommendedName>
</protein>
<dbReference type="Proteomes" id="UP000198373">
    <property type="component" value="Unassembled WGS sequence"/>
</dbReference>
<dbReference type="EMBL" id="FZOO01000002">
    <property type="protein sequence ID" value="SNS16504.1"/>
    <property type="molecule type" value="Genomic_DNA"/>
</dbReference>
<feature type="chain" id="PRO_5039509891" description="Lipoprotein" evidence="1">
    <location>
        <begin position="33"/>
        <end position="170"/>
    </location>
</feature>
<dbReference type="RefSeq" id="WP_089304503.1">
    <property type="nucleotide sequence ID" value="NZ_FZOO01000002.1"/>
</dbReference>